<name>A0AAV4E0F2_9GAST</name>
<dbReference type="InterPro" id="IPR001584">
    <property type="entry name" value="Integrase_cat-core"/>
</dbReference>
<evidence type="ECO:0000313" key="2">
    <source>
        <dbReference type="EMBL" id="GFO50052.1"/>
    </source>
</evidence>
<proteinExistence type="predicted"/>
<dbReference type="InterPro" id="IPR036397">
    <property type="entry name" value="RNaseH_sf"/>
</dbReference>
<dbReference type="Gene3D" id="3.30.420.10">
    <property type="entry name" value="Ribonuclease H-like superfamily/Ribonuclease H"/>
    <property type="match status" value="1"/>
</dbReference>
<organism evidence="2 3">
    <name type="scientific">Plakobranchus ocellatus</name>
    <dbReference type="NCBI Taxonomy" id="259542"/>
    <lineage>
        <taxon>Eukaryota</taxon>
        <taxon>Metazoa</taxon>
        <taxon>Spiralia</taxon>
        <taxon>Lophotrochozoa</taxon>
        <taxon>Mollusca</taxon>
        <taxon>Gastropoda</taxon>
        <taxon>Heterobranchia</taxon>
        <taxon>Euthyneura</taxon>
        <taxon>Panpulmonata</taxon>
        <taxon>Sacoglossa</taxon>
        <taxon>Placobranchoidea</taxon>
        <taxon>Plakobranchidae</taxon>
        <taxon>Plakobranchus</taxon>
    </lineage>
</organism>
<protein>
    <submittedName>
        <fullName evidence="2">Gag-Pol polyprotein</fullName>
    </submittedName>
</protein>
<comment type="caution">
    <text evidence="2">The sequence shown here is derived from an EMBL/GenBank/DDBJ whole genome shotgun (WGS) entry which is preliminary data.</text>
</comment>
<dbReference type="EMBL" id="BLXT01008574">
    <property type="protein sequence ID" value="GFO50052.1"/>
    <property type="molecule type" value="Genomic_DNA"/>
</dbReference>
<dbReference type="GO" id="GO:0015074">
    <property type="term" value="P:DNA integration"/>
    <property type="evidence" value="ECO:0007669"/>
    <property type="project" value="InterPro"/>
</dbReference>
<dbReference type="PROSITE" id="PS50994">
    <property type="entry name" value="INTEGRASE"/>
    <property type="match status" value="1"/>
</dbReference>
<dbReference type="GO" id="GO:0003676">
    <property type="term" value="F:nucleic acid binding"/>
    <property type="evidence" value="ECO:0007669"/>
    <property type="project" value="InterPro"/>
</dbReference>
<sequence length="196" mass="22522">MTYLFTIIDRFTRRSEAVPLPDAHASTCATALLHLWVARFGVPEDINSDRGRQFTFSLLTQLYNLLGVETNTRNACHDVVFEAPLSDFSADSKSEPNLVASTFENIKNAKINLKTIANLHVQCPPPWEEHRINVDISLTEQKKEHTNEVAYRKECFRIKEKFSNHYAVFTDCSKLEEKVLPRPIFRKARTAQRQLA</sequence>
<feature type="domain" description="Integrase catalytic" evidence="1">
    <location>
        <begin position="1"/>
        <end position="69"/>
    </location>
</feature>
<evidence type="ECO:0000313" key="3">
    <source>
        <dbReference type="Proteomes" id="UP000735302"/>
    </source>
</evidence>
<dbReference type="SUPFAM" id="SSF53098">
    <property type="entry name" value="Ribonuclease H-like"/>
    <property type="match status" value="1"/>
</dbReference>
<dbReference type="Proteomes" id="UP000735302">
    <property type="component" value="Unassembled WGS sequence"/>
</dbReference>
<keyword evidence="3" id="KW-1185">Reference proteome</keyword>
<gene>
    <name evidence="2" type="ORF">PoB_007655700</name>
</gene>
<reference evidence="2 3" key="1">
    <citation type="journal article" date="2021" name="Elife">
        <title>Chloroplast acquisition without the gene transfer in kleptoplastic sea slugs, Plakobranchus ocellatus.</title>
        <authorList>
            <person name="Maeda T."/>
            <person name="Takahashi S."/>
            <person name="Yoshida T."/>
            <person name="Shimamura S."/>
            <person name="Takaki Y."/>
            <person name="Nagai Y."/>
            <person name="Toyoda A."/>
            <person name="Suzuki Y."/>
            <person name="Arimoto A."/>
            <person name="Ishii H."/>
            <person name="Satoh N."/>
            <person name="Nishiyama T."/>
            <person name="Hasebe M."/>
            <person name="Maruyama T."/>
            <person name="Minagawa J."/>
            <person name="Obokata J."/>
            <person name="Shigenobu S."/>
        </authorList>
    </citation>
    <scope>NUCLEOTIDE SEQUENCE [LARGE SCALE GENOMIC DNA]</scope>
</reference>
<dbReference type="Pfam" id="PF00665">
    <property type="entry name" value="rve"/>
    <property type="match status" value="1"/>
</dbReference>
<evidence type="ECO:0000259" key="1">
    <source>
        <dbReference type="PROSITE" id="PS50994"/>
    </source>
</evidence>
<dbReference type="AlphaFoldDB" id="A0AAV4E0F2"/>
<accession>A0AAV4E0F2</accession>
<dbReference type="InterPro" id="IPR012337">
    <property type="entry name" value="RNaseH-like_sf"/>
</dbReference>